<feature type="compositionally biased region" description="Polar residues" evidence="1">
    <location>
        <begin position="280"/>
        <end position="293"/>
    </location>
</feature>
<feature type="transmembrane region" description="Helical" evidence="2">
    <location>
        <begin position="477"/>
        <end position="499"/>
    </location>
</feature>
<feature type="region of interest" description="Disordered" evidence="1">
    <location>
        <begin position="36"/>
        <end position="331"/>
    </location>
</feature>
<feature type="compositionally biased region" description="Acidic residues" evidence="1">
    <location>
        <begin position="253"/>
        <end position="262"/>
    </location>
</feature>
<evidence type="ECO:0000256" key="1">
    <source>
        <dbReference type="SAM" id="MobiDB-lite"/>
    </source>
</evidence>
<name>A0A517YVW7_9BACT</name>
<keyword evidence="2" id="KW-0812">Transmembrane</keyword>
<feature type="region of interest" description="Disordered" evidence="1">
    <location>
        <begin position="345"/>
        <end position="365"/>
    </location>
</feature>
<feature type="compositionally biased region" description="Polar residues" evidence="1">
    <location>
        <begin position="221"/>
        <end position="235"/>
    </location>
</feature>
<evidence type="ECO:0000256" key="2">
    <source>
        <dbReference type="SAM" id="Phobius"/>
    </source>
</evidence>
<feature type="compositionally biased region" description="Basic and acidic residues" evidence="1">
    <location>
        <begin position="316"/>
        <end position="331"/>
    </location>
</feature>
<keyword evidence="2" id="KW-1133">Transmembrane helix</keyword>
<dbReference type="EMBL" id="CP036425">
    <property type="protein sequence ID" value="QDU34360.1"/>
    <property type="molecule type" value="Genomic_DNA"/>
</dbReference>
<feature type="compositionally biased region" description="Polar residues" evidence="1">
    <location>
        <begin position="417"/>
        <end position="440"/>
    </location>
</feature>
<evidence type="ECO:0000313" key="4">
    <source>
        <dbReference type="Proteomes" id="UP000317369"/>
    </source>
</evidence>
<feature type="region of interest" description="Disordered" evidence="1">
    <location>
        <begin position="412"/>
        <end position="453"/>
    </location>
</feature>
<evidence type="ECO:0000313" key="3">
    <source>
        <dbReference type="EMBL" id="QDU34360.1"/>
    </source>
</evidence>
<gene>
    <name evidence="3" type="ORF">KS4_24280</name>
</gene>
<keyword evidence="4" id="KW-1185">Reference proteome</keyword>
<dbReference type="AlphaFoldDB" id="A0A517YVW7"/>
<dbReference type="Proteomes" id="UP000317369">
    <property type="component" value="Chromosome"/>
</dbReference>
<keyword evidence="2" id="KW-0472">Membrane</keyword>
<organism evidence="3 4">
    <name type="scientific">Poriferisphaera corsica</name>
    <dbReference type="NCBI Taxonomy" id="2528020"/>
    <lineage>
        <taxon>Bacteria</taxon>
        <taxon>Pseudomonadati</taxon>
        <taxon>Planctomycetota</taxon>
        <taxon>Phycisphaerae</taxon>
        <taxon>Phycisphaerales</taxon>
        <taxon>Phycisphaeraceae</taxon>
        <taxon>Poriferisphaera</taxon>
    </lineage>
</organism>
<feature type="compositionally biased region" description="Polar residues" evidence="1">
    <location>
        <begin position="179"/>
        <end position="195"/>
    </location>
</feature>
<accession>A0A517YVW7</accession>
<proteinExistence type="predicted"/>
<feature type="compositionally biased region" description="Basic and acidic residues" evidence="1">
    <location>
        <begin position="77"/>
        <end position="96"/>
    </location>
</feature>
<protein>
    <submittedName>
        <fullName evidence="3">Uncharacterized protein</fullName>
    </submittedName>
</protein>
<reference evidence="3 4" key="1">
    <citation type="submission" date="2019-02" db="EMBL/GenBank/DDBJ databases">
        <title>Deep-cultivation of Planctomycetes and their phenomic and genomic characterization uncovers novel biology.</title>
        <authorList>
            <person name="Wiegand S."/>
            <person name="Jogler M."/>
            <person name="Boedeker C."/>
            <person name="Pinto D."/>
            <person name="Vollmers J."/>
            <person name="Rivas-Marin E."/>
            <person name="Kohn T."/>
            <person name="Peeters S.H."/>
            <person name="Heuer A."/>
            <person name="Rast P."/>
            <person name="Oberbeckmann S."/>
            <person name="Bunk B."/>
            <person name="Jeske O."/>
            <person name="Meyerdierks A."/>
            <person name="Storesund J.E."/>
            <person name="Kallscheuer N."/>
            <person name="Luecker S."/>
            <person name="Lage O.M."/>
            <person name="Pohl T."/>
            <person name="Merkel B.J."/>
            <person name="Hornburger P."/>
            <person name="Mueller R.-W."/>
            <person name="Bruemmer F."/>
            <person name="Labrenz M."/>
            <person name="Spormann A.M."/>
            <person name="Op den Camp H."/>
            <person name="Overmann J."/>
            <person name="Amann R."/>
            <person name="Jetten M.S.M."/>
            <person name="Mascher T."/>
            <person name="Medema M.H."/>
            <person name="Devos D.P."/>
            <person name="Kaster A.-K."/>
            <person name="Ovreas L."/>
            <person name="Rohde M."/>
            <person name="Galperin M.Y."/>
            <person name="Jogler C."/>
        </authorList>
    </citation>
    <scope>NUCLEOTIDE SEQUENCE [LARGE SCALE GENOMIC DNA]</scope>
    <source>
        <strain evidence="3 4">KS4</strain>
    </source>
</reference>
<feature type="compositionally biased region" description="Basic residues" evidence="1">
    <location>
        <begin position="97"/>
        <end position="112"/>
    </location>
</feature>
<dbReference type="KEGG" id="pcor:KS4_24280"/>
<feature type="compositionally biased region" description="Low complexity" evidence="1">
    <location>
        <begin position="60"/>
        <end position="74"/>
    </location>
</feature>
<feature type="transmembrane region" description="Helical" evidence="2">
    <location>
        <begin position="511"/>
        <end position="532"/>
    </location>
</feature>
<feature type="compositionally biased region" description="Polar residues" evidence="1">
    <location>
        <begin position="242"/>
        <end position="252"/>
    </location>
</feature>
<feature type="compositionally biased region" description="Basic and acidic residues" evidence="1">
    <location>
        <begin position="124"/>
        <end position="134"/>
    </location>
</feature>
<sequence length="545" mass="58631">MPLRFRCDKCDAIMKVPNDTHGKSVKCPRCHTMQNVPAAASDEVPPKKKAAATKSNTDAVVKSESSVSEATPAVKKSKPEEKKVEVPEPVKAETKSKASKAKPAKKNKRKAKATANPPVSSDDTQEKQAKELPKAKSTPKRKSKITDKTVVEPTASEPLANNAKSSAPAIAIKDKQTQVKETAQSNPNPESSNEETVIHQPEQTEKAIDEPIVVKAKPEQSDIQSSSRTQITSPAKTKESPLETSAEGNSEQDNTEQADQEEQIAGKDNQILEPEVVETVASNQTDEQISSDVDQLDLFKGKKTNADLPVEDESTESEKIKSTKQPQDESDKLILRKTSTNAPRISITLDGSGKIDDTGDQPQSAGEVVTVSTINKPSSIAAPVNQVESDPNAAHLKQAMTAIQSVPIEPELASAETGPSSIANNLSQPKQSIQPAQQAISEPAEQAESKQDAVSAISMPAQNAIAKSSQSKPEEYFALWALSIFLRVMGFTMILGSIWLTNELTSSDTTLAATLFWFLLGLTGCASVYTLGEIAAVFRRKMLED</sequence>